<dbReference type="Gene3D" id="4.10.240.10">
    <property type="entry name" value="Zn(2)-C6 fungal-type DNA-binding domain"/>
    <property type="match status" value="1"/>
</dbReference>
<dbReference type="GO" id="GO:0008270">
    <property type="term" value="F:zinc ion binding"/>
    <property type="evidence" value="ECO:0007669"/>
    <property type="project" value="InterPro"/>
</dbReference>
<accession>A0A6V8RA71</accession>
<keyword evidence="1" id="KW-0479">Metal-binding</keyword>
<dbReference type="PROSITE" id="PS00463">
    <property type="entry name" value="ZN2_CY6_FUNGAL_1"/>
    <property type="match status" value="1"/>
</dbReference>
<evidence type="ECO:0000256" key="3">
    <source>
        <dbReference type="SAM" id="MobiDB-lite"/>
    </source>
</evidence>
<reference evidence="5 6" key="1">
    <citation type="submission" date="2020-07" db="EMBL/GenBank/DDBJ databases">
        <title>Trichoderma asperellum IC-1 whole genome shotgun sequence.</title>
        <authorList>
            <person name="Kanamasa S."/>
            <person name="Takahashi H."/>
        </authorList>
    </citation>
    <scope>NUCLEOTIDE SEQUENCE [LARGE SCALE GENOMIC DNA]</scope>
    <source>
        <strain evidence="5 6">IC-1</strain>
    </source>
</reference>
<evidence type="ECO:0000256" key="2">
    <source>
        <dbReference type="ARBA" id="ARBA00023242"/>
    </source>
</evidence>
<protein>
    <submittedName>
        <fullName evidence="5">Maltose fermentation regulatory protein MAL33</fullName>
    </submittedName>
</protein>
<feature type="compositionally biased region" description="Polar residues" evidence="3">
    <location>
        <begin position="1"/>
        <end position="12"/>
    </location>
</feature>
<evidence type="ECO:0000256" key="1">
    <source>
        <dbReference type="ARBA" id="ARBA00022723"/>
    </source>
</evidence>
<dbReference type="GO" id="GO:0006351">
    <property type="term" value="P:DNA-templated transcription"/>
    <property type="evidence" value="ECO:0007669"/>
    <property type="project" value="InterPro"/>
</dbReference>
<dbReference type="SMART" id="SM00066">
    <property type="entry name" value="GAL4"/>
    <property type="match status" value="1"/>
</dbReference>
<dbReference type="Pfam" id="PF04082">
    <property type="entry name" value="Fungal_trans"/>
    <property type="match status" value="1"/>
</dbReference>
<dbReference type="CDD" id="cd12148">
    <property type="entry name" value="fungal_TF_MHR"/>
    <property type="match status" value="1"/>
</dbReference>
<dbReference type="InterPro" id="IPR001138">
    <property type="entry name" value="Zn2Cys6_DnaBD"/>
</dbReference>
<dbReference type="SUPFAM" id="SSF57701">
    <property type="entry name" value="Zn2/Cys6 DNA-binding domain"/>
    <property type="match status" value="1"/>
</dbReference>
<comment type="caution">
    <text evidence="5">The sequence shown here is derived from an EMBL/GenBank/DDBJ whole genome shotgun (WGS) entry which is preliminary data.</text>
</comment>
<proteinExistence type="predicted"/>
<dbReference type="PROSITE" id="PS50048">
    <property type="entry name" value="ZN2_CY6_FUNGAL_2"/>
    <property type="match status" value="1"/>
</dbReference>
<feature type="region of interest" description="Disordered" evidence="3">
    <location>
        <begin position="115"/>
        <end position="140"/>
    </location>
</feature>
<dbReference type="GO" id="GO:0003677">
    <property type="term" value="F:DNA binding"/>
    <property type="evidence" value="ECO:0007669"/>
    <property type="project" value="InterPro"/>
</dbReference>
<feature type="compositionally biased region" description="Basic and acidic residues" evidence="3">
    <location>
        <begin position="53"/>
        <end position="71"/>
    </location>
</feature>
<name>A0A6V8RA71_TRIAP</name>
<dbReference type="Proteomes" id="UP000517252">
    <property type="component" value="Unassembled WGS sequence"/>
</dbReference>
<evidence type="ECO:0000259" key="4">
    <source>
        <dbReference type="PROSITE" id="PS50048"/>
    </source>
</evidence>
<sequence>MMANGHSVQQPPAGTLSPPDSSSSASQSPISPTHGVRMAQAVADVPDTGLASKPEDPAKASDIKEDGDGPSRESAVSAACLACRSKHLKCDGQSPCSRCVGSNFECIYVASRRGYKGPRRGTAQNPNKRHATSPPDTDSISIAPSECPMLLGAGVSSAMSVPVPSNPMSIHGFSPSLMPEGSPAASYQGTPGVSQAQLYRSYCSINGIEPTGLVTGTHLPFPAHFPMQTLQERCIDSFYRYFHGSHPFVLPREHLLPLATGTALDPLMAVIRWVGSLFIDVGKSRPGLYDDAMRLLDDLSFPQDGFKVQAMMLSIVALDGCCENTKAAELLGRTETLALQIGLNKGHFASLNGRGNPVLEESWRRTWWDLFIIDGMIAGVHRMTNFLLYDVPTDVNLPCEESQYFAGHIPPPMTLEELEDRDFSGDERRFSSFAYRILCGRNLGRFMRTPPIYGPEDENLARIETLLTNWRLHLPEDKKDSLQANGQLDEMMFQAHMMMYATSILLHQPHSQLDSSPAQKITSCAPYQLVPAGDLFNKHTKHTIASANGISRLITHRVPLLSHTHFFTCVITLSSIVHLNKWALFFIQHDDDDLRQQIRLNIGALNELSAVWGAADRARGQVKGVAQEIYHIKKEQQKNPSFWLGFTQEDVINSIAADESIISNFDNMTPPHLLG</sequence>
<feature type="domain" description="Zn(2)-C6 fungal-type" evidence="4">
    <location>
        <begin position="79"/>
        <end position="108"/>
    </location>
</feature>
<dbReference type="EMBL" id="BLZH01000013">
    <property type="protein sequence ID" value="GFP59493.1"/>
    <property type="molecule type" value="Genomic_DNA"/>
</dbReference>
<dbReference type="AlphaFoldDB" id="A0A6V8RA71"/>
<dbReference type="PANTHER" id="PTHR47431">
    <property type="entry name" value="ZN(II)2CYS6 TRANSCRIPTION FACTOR (EUROFUNG)-RELATED"/>
    <property type="match status" value="1"/>
</dbReference>
<evidence type="ECO:0000313" key="5">
    <source>
        <dbReference type="EMBL" id="GFP59493.1"/>
    </source>
</evidence>
<dbReference type="CDD" id="cd00067">
    <property type="entry name" value="GAL4"/>
    <property type="match status" value="1"/>
</dbReference>
<dbReference type="OrthoDB" id="5367487at2759"/>
<dbReference type="PANTHER" id="PTHR47431:SF1">
    <property type="entry name" value="ZN(II)2CYS6 TRANSCRIPTION FACTOR (EUROFUNG)"/>
    <property type="match status" value="1"/>
</dbReference>
<evidence type="ECO:0000313" key="6">
    <source>
        <dbReference type="Proteomes" id="UP000517252"/>
    </source>
</evidence>
<dbReference type="InterPro" id="IPR036864">
    <property type="entry name" value="Zn2-C6_fun-type_DNA-bd_sf"/>
</dbReference>
<keyword evidence="2" id="KW-0539">Nucleus</keyword>
<organism evidence="5 6">
    <name type="scientific">Trichoderma asperellum</name>
    <name type="common">Filamentous fungus</name>
    <dbReference type="NCBI Taxonomy" id="101201"/>
    <lineage>
        <taxon>Eukaryota</taxon>
        <taxon>Fungi</taxon>
        <taxon>Dikarya</taxon>
        <taxon>Ascomycota</taxon>
        <taxon>Pezizomycotina</taxon>
        <taxon>Sordariomycetes</taxon>
        <taxon>Hypocreomycetidae</taxon>
        <taxon>Hypocreales</taxon>
        <taxon>Hypocreaceae</taxon>
        <taxon>Trichoderma</taxon>
    </lineage>
</organism>
<dbReference type="InterPro" id="IPR007219">
    <property type="entry name" value="XnlR_reg_dom"/>
</dbReference>
<dbReference type="GO" id="GO:0000981">
    <property type="term" value="F:DNA-binding transcription factor activity, RNA polymerase II-specific"/>
    <property type="evidence" value="ECO:0007669"/>
    <property type="project" value="InterPro"/>
</dbReference>
<feature type="region of interest" description="Disordered" evidence="3">
    <location>
        <begin position="1"/>
        <end position="71"/>
    </location>
</feature>
<dbReference type="Pfam" id="PF00172">
    <property type="entry name" value="Zn_clus"/>
    <property type="match status" value="1"/>
</dbReference>
<gene>
    <name evidence="5" type="ORF">TASIC1_0013018900</name>
</gene>
<feature type="compositionally biased region" description="Low complexity" evidence="3">
    <location>
        <begin position="17"/>
        <end position="32"/>
    </location>
</feature>